<evidence type="ECO:0000259" key="9">
    <source>
        <dbReference type="PROSITE" id="PS51296"/>
    </source>
</evidence>
<keyword evidence="2" id="KW-0479">Metal-binding</keyword>
<evidence type="ECO:0000256" key="3">
    <source>
        <dbReference type="ARBA" id="ARBA00022737"/>
    </source>
</evidence>
<dbReference type="GO" id="GO:0046872">
    <property type="term" value="F:metal ion binding"/>
    <property type="evidence" value="ECO:0007669"/>
    <property type="project" value="UniProtKB-KW"/>
</dbReference>
<dbReference type="PROSITE" id="PS51296">
    <property type="entry name" value="RIESKE"/>
    <property type="match status" value="1"/>
</dbReference>
<evidence type="ECO:0000256" key="8">
    <source>
        <dbReference type="SAM" id="MobiDB-lite"/>
    </source>
</evidence>
<dbReference type="CDD" id="cd03467">
    <property type="entry name" value="Rieske"/>
    <property type="match status" value="1"/>
</dbReference>
<dbReference type="Pfam" id="PF22543">
    <property type="entry name" value="Rieske_4"/>
    <property type="match status" value="1"/>
</dbReference>
<evidence type="ECO:0000256" key="2">
    <source>
        <dbReference type="ARBA" id="ARBA00022723"/>
    </source>
</evidence>
<keyword evidence="6" id="KW-0411">Iron-sulfur</keyword>
<evidence type="ECO:0000256" key="1">
    <source>
        <dbReference type="ARBA" id="ARBA00022553"/>
    </source>
</evidence>
<feature type="domain" description="Rieske" evidence="9">
    <location>
        <begin position="35"/>
        <end position="134"/>
    </location>
</feature>
<evidence type="ECO:0000256" key="5">
    <source>
        <dbReference type="ARBA" id="ARBA00023004"/>
    </source>
</evidence>
<keyword evidence="5" id="KW-0408">Iron</keyword>
<evidence type="ECO:0000313" key="10">
    <source>
        <dbReference type="RefSeq" id="XP_042634689.1"/>
    </source>
</evidence>
<proteinExistence type="predicted"/>
<reference evidence="10" key="1">
    <citation type="submission" date="2025-08" db="UniProtKB">
        <authorList>
            <consortium name="RefSeq"/>
        </authorList>
    </citation>
    <scope>IDENTIFICATION</scope>
    <source>
        <tissue evidence="10">Muscle</tissue>
    </source>
</reference>
<keyword evidence="4" id="KW-0007">Acetylation</keyword>
<keyword evidence="3" id="KW-0677">Repeat</keyword>
<dbReference type="AlphaFoldDB" id="A0A9R0BGG1"/>
<accession>A0A9R0BGG1</accession>
<protein>
    <recommendedName>
        <fullName evidence="7 9">Rieske domain-containing protein</fullName>
    </recommendedName>
</protein>
<feature type="compositionally biased region" description="Acidic residues" evidence="8">
    <location>
        <begin position="180"/>
        <end position="191"/>
    </location>
</feature>
<dbReference type="Proteomes" id="UP001155660">
    <property type="component" value="Chromosome A21"/>
</dbReference>
<evidence type="ECO:0000256" key="6">
    <source>
        <dbReference type="ARBA" id="ARBA00023014"/>
    </source>
</evidence>
<dbReference type="GO" id="GO:0051537">
    <property type="term" value="F:2 iron, 2 sulfur cluster binding"/>
    <property type="evidence" value="ECO:0007669"/>
    <property type="project" value="InterPro"/>
</dbReference>
<organism evidence="10">
    <name type="scientific">Cyprinus carpio</name>
    <name type="common">Common carp</name>
    <dbReference type="NCBI Taxonomy" id="7962"/>
    <lineage>
        <taxon>Eukaryota</taxon>
        <taxon>Metazoa</taxon>
        <taxon>Chordata</taxon>
        <taxon>Craniata</taxon>
        <taxon>Vertebrata</taxon>
        <taxon>Euteleostomi</taxon>
        <taxon>Actinopterygii</taxon>
        <taxon>Neopterygii</taxon>
        <taxon>Teleostei</taxon>
        <taxon>Ostariophysi</taxon>
        <taxon>Cypriniformes</taxon>
        <taxon>Cyprinidae</taxon>
        <taxon>Cyprininae</taxon>
        <taxon>Cyprinus</taxon>
    </lineage>
</organism>
<evidence type="ECO:0000256" key="4">
    <source>
        <dbReference type="ARBA" id="ARBA00022990"/>
    </source>
</evidence>
<dbReference type="PANTHER" id="PTHR21496">
    <property type="entry name" value="FERREDOXIN-RELATED"/>
    <property type="match status" value="1"/>
</dbReference>
<dbReference type="InterPro" id="IPR017941">
    <property type="entry name" value="Rieske_2Fe-2S"/>
</dbReference>
<dbReference type="GeneID" id="109045219"/>
<feature type="region of interest" description="Disordered" evidence="8">
    <location>
        <begin position="171"/>
        <end position="191"/>
    </location>
</feature>
<dbReference type="PANTHER" id="PTHR21496:SF18">
    <property type="entry name" value="RIESKE DOMAIN-CONTAINING PROTEIN"/>
    <property type="match status" value="1"/>
</dbReference>
<name>A0A9R0BGG1_CYPCA</name>
<keyword evidence="1" id="KW-0597">Phosphoprotein</keyword>
<gene>
    <name evidence="10" type="primary">LOC109045219</name>
</gene>
<dbReference type="InterPro" id="IPR054716">
    <property type="entry name" value="Sol_Rieske_ferrdox_dom"/>
</dbReference>
<dbReference type="OrthoDB" id="426882at2759"/>
<evidence type="ECO:0000256" key="7">
    <source>
        <dbReference type="ARBA" id="ARBA00071952"/>
    </source>
</evidence>
<sequence length="191" mass="22100">MTNPHARNAITWKYTVKRGHLYLTASMDKNKPSRMYFIGKKEDFDQAKRMNVTLDGRDILIIYHQRTFYAMDLQCYHAGISLELGDIEEINKKLCIVCPKHKYKITLAEGEGLYKATNPAEKVPTPQWYSKGIKQRVHKVMEVDEDIFVTLSTCPGWVESDYYQSEKGRAELRKAQESKDGEEDVNADEDV</sequence>
<dbReference type="RefSeq" id="XP_042634689.1">
    <property type="nucleotide sequence ID" value="XM_042778755.1"/>
</dbReference>
<dbReference type="FunFam" id="2.102.10.10:FF:000009">
    <property type="entry name" value="Rieske Fe-S domain containing"/>
    <property type="match status" value="1"/>
</dbReference>